<evidence type="ECO:0000313" key="2">
    <source>
        <dbReference type="Proteomes" id="UP000193900"/>
    </source>
</evidence>
<evidence type="ECO:0000313" key="1">
    <source>
        <dbReference type="EMBL" id="SLN74600.1"/>
    </source>
</evidence>
<organism evidence="1 2">
    <name type="scientific">Roseisalinus antarcticus</name>
    <dbReference type="NCBI Taxonomy" id="254357"/>
    <lineage>
        <taxon>Bacteria</taxon>
        <taxon>Pseudomonadati</taxon>
        <taxon>Pseudomonadota</taxon>
        <taxon>Alphaproteobacteria</taxon>
        <taxon>Rhodobacterales</taxon>
        <taxon>Roseobacteraceae</taxon>
        <taxon>Roseisalinus</taxon>
    </lineage>
</organism>
<reference evidence="1 2" key="1">
    <citation type="submission" date="2017-03" db="EMBL/GenBank/DDBJ databases">
        <authorList>
            <person name="Afonso C.L."/>
            <person name="Miller P.J."/>
            <person name="Scott M.A."/>
            <person name="Spackman E."/>
            <person name="Goraichik I."/>
            <person name="Dimitrov K.M."/>
            <person name="Suarez D.L."/>
            <person name="Swayne D.E."/>
        </authorList>
    </citation>
    <scope>NUCLEOTIDE SEQUENCE [LARGE SCALE GENOMIC DNA]</scope>
    <source>
        <strain evidence="1 2">CECT 7023</strain>
    </source>
</reference>
<gene>
    <name evidence="1" type="ORF">ROA7023_03821</name>
</gene>
<dbReference type="Proteomes" id="UP000193900">
    <property type="component" value="Unassembled WGS sequence"/>
</dbReference>
<accession>A0A1Y5TVX1</accession>
<sequence length="156" mass="17125">MQIVSPALITAAAFSAVVGYTLPDLQHALDPPPIVVHALSVTEDRCSWQGVEYEGCVVQQRTVHASGEFFFAAWNAAVLFDDTRRPVPGCAGDGAWQYRVGYSAAEIPLPIWVGSEDCTFEKLRATYGDREFRLLASWHWGSDQSTNLSAAFTLTE</sequence>
<dbReference type="AlphaFoldDB" id="A0A1Y5TVX1"/>
<name>A0A1Y5TVX1_9RHOB</name>
<proteinExistence type="predicted"/>
<dbReference type="EMBL" id="FWFZ01000031">
    <property type="protein sequence ID" value="SLN74600.1"/>
    <property type="molecule type" value="Genomic_DNA"/>
</dbReference>
<keyword evidence="2" id="KW-1185">Reference proteome</keyword>
<protein>
    <submittedName>
        <fullName evidence="1">Uncharacterized protein</fullName>
    </submittedName>
</protein>
<dbReference type="RefSeq" id="WP_085880566.1">
    <property type="nucleotide sequence ID" value="NZ_FWFZ01000031.1"/>
</dbReference>